<dbReference type="GeneID" id="94366760"/>
<keyword evidence="1" id="KW-1133">Transmembrane helix</keyword>
<evidence type="ECO:0000256" key="1">
    <source>
        <dbReference type="SAM" id="Phobius"/>
    </source>
</evidence>
<reference evidence="2 3" key="1">
    <citation type="submission" date="2018-05" db="EMBL/GenBank/DDBJ databases">
        <title>Pararhodobacter marina sp. nov., isolated from deep-sea water of the Indian Ocean.</title>
        <authorList>
            <person name="Lai Q.Sr."/>
            <person name="Liu X."/>
            <person name="Shao Z."/>
        </authorList>
    </citation>
    <scope>NUCLEOTIDE SEQUENCE [LARGE SCALE GENOMIC DNA]</scope>
    <source>
        <strain evidence="2 3">CIC4N-9</strain>
    </source>
</reference>
<proteinExistence type="predicted"/>
<feature type="transmembrane region" description="Helical" evidence="1">
    <location>
        <begin position="129"/>
        <end position="147"/>
    </location>
</feature>
<accession>A0A2U2C5L4</accession>
<feature type="transmembrane region" description="Helical" evidence="1">
    <location>
        <begin position="58"/>
        <end position="79"/>
    </location>
</feature>
<organism evidence="2 3">
    <name type="scientific">Pararhodobacter marinus</name>
    <dbReference type="NCBI Taxonomy" id="2184063"/>
    <lineage>
        <taxon>Bacteria</taxon>
        <taxon>Pseudomonadati</taxon>
        <taxon>Pseudomonadota</taxon>
        <taxon>Alphaproteobacteria</taxon>
        <taxon>Rhodobacterales</taxon>
        <taxon>Paracoccaceae</taxon>
        <taxon>Pararhodobacter</taxon>
    </lineage>
</organism>
<protein>
    <submittedName>
        <fullName evidence="2">Exopolysaccharide biosynthesis protein exod</fullName>
    </submittedName>
</protein>
<dbReference type="RefSeq" id="WP_109534714.1">
    <property type="nucleotide sequence ID" value="NZ_CAXPUO010000027.1"/>
</dbReference>
<dbReference type="PANTHER" id="PTHR41795:SF1">
    <property type="entry name" value="EXOPOLYSACCHARIDE SYNTHESIS PROTEIN"/>
    <property type="match status" value="1"/>
</dbReference>
<dbReference type="InterPro" id="IPR010331">
    <property type="entry name" value="ExoD"/>
</dbReference>
<dbReference type="PANTHER" id="PTHR41795">
    <property type="entry name" value="EXOPOLYSACCHARIDE SYNTHESIS PROTEIN"/>
    <property type="match status" value="1"/>
</dbReference>
<sequence length="196" mass="21796">MAQDERNRKALSHVLDELEQSVEGKEVRVQHVIDTLGHQSFPALMLIFSLISTSPASAIPGITAVVALIVFLLVVQMIIGRDHVWLPDVITRRKMDSGKLCKGIRWLRRPTEFVEKFARPRWTALTHRPWLWLPLILVLFLTLFMPFMEIVPTSGSVASAAIAFFSAGLLTRDGVLIALAHIPLLAAPVIVYTLGA</sequence>
<keyword evidence="1" id="KW-0472">Membrane</keyword>
<name>A0A2U2C5L4_9RHOB</name>
<dbReference type="Pfam" id="PF06055">
    <property type="entry name" value="ExoD"/>
    <property type="match status" value="1"/>
</dbReference>
<feature type="transmembrane region" description="Helical" evidence="1">
    <location>
        <begin position="175"/>
        <end position="195"/>
    </location>
</feature>
<dbReference type="Proteomes" id="UP000244940">
    <property type="component" value="Unassembled WGS sequence"/>
</dbReference>
<comment type="caution">
    <text evidence="2">The sequence shown here is derived from an EMBL/GenBank/DDBJ whole genome shotgun (WGS) entry which is preliminary data.</text>
</comment>
<keyword evidence="1" id="KW-0812">Transmembrane</keyword>
<dbReference type="EMBL" id="QEYD01000012">
    <property type="protein sequence ID" value="PWE27170.1"/>
    <property type="molecule type" value="Genomic_DNA"/>
</dbReference>
<dbReference type="AlphaFoldDB" id="A0A2U2C5L4"/>
<dbReference type="OrthoDB" id="7949130at2"/>
<evidence type="ECO:0000313" key="2">
    <source>
        <dbReference type="EMBL" id="PWE27170.1"/>
    </source>
</evidence>
<keyword evidence="3" id="KW-1185">Reference proteome</keyword>
<gene>
    <name evidence="2" type="ORF">C4N9_17850</name>
</gene>
<dbReference type="PIRSF" id="PIRSF033239">
    <property type="entry name" value="ExoD"/>
    <property type="match status" value="1"/>
</dbReference>
<evidence type="ECO:0000313" key="3">
    <source>
        <dbReference type="Proteomes" id="UP000244940"/>
    </source>
</evidence>